<keyword evidence="6" id="KW-0418">Kinase</keyword>
<dbReference type="PROSITE" id="PS50011">
    <property type="entry name" value="PROTEIN_KINASE_DOM"/>
    <property type="match status" value="2"/>
</dbReference>
<feature type="domain" description="Protein kinase" evidence="13">
    <location>
        <begin position="339"/>
        <end position="614"/>
    </location>
</feature>
<evidence type="ECO:0000313" key="14">
    <source>
        <dbReference type="EnsemblPlants" id="OGLUM09G03460.1"/>
    </source>
</evidence>
<dbReference type="HOGENOM" id="CLU_000288_41_4_1"/>
<feature type="signal peptide" evidence="12">
    <location>
        <begin position="1"/>
        <end position="18"/>
    </location>
</feature>
<evidence type="ECO:0000259" key="13">
    <source>
        <dbReference type="PROSITE" id="PS50011"/>
    </source>
</evidence>
<dbReference type="Pfam" id="PF12819">
    <property type="entry name" value="Malectin_like"/>
    <property type="match status" value="2"/>
</dbReference>
<feature type="transmembrane region" description="Helical" evidence="11">
    <location>
        <begin position="266"/>
        <end position="290"/>
    </location>
</feature>
<dbReference type="FunFam" id="1.10.510.10:FF:000095">
    <property type="entry name" value="protein STRUBBELIG-RECEPTOR FAMILY 8"/>
    <property type="match status" value="1"/>
</dbReference>
<evidence type="ECO:0000256" key="9">
    <source>
        <dbReference type="PROSITE-ProRule" id="PRU10141"/>
    </source>
</evidence>
<keyword evidence="7 9" id="KW-0067">ATP-binding</keyword>
<dbReference type="InterPro" id="IPR011009">
    <property type="entry name" value="Kinase-like_dom_sf"/>
</dbReference>
<name>A0A0E0B0F0_9ORYZ</name>
<evidence type="ECO:0000256" key="10">
    <source>
        <dbReference type="SAM" id="MobiDB-lite"/>
    </source>
</evidence>
<reference evidence="14" key="2">
    <citation type="submission" date="2018-05" db="EMBL/GenBank/DDBJ databases">
        <title>OgluRS3 (Oryza glumaepatula Reference Sequence Version 3).</title>
        <authorList>
            <person name="Zhang J."/>
            <person name="Kudrna D."/>
            <person name="Lee S."/>
            <person name="Talag J."/>
            <person name="Welchert J."/>
            <person name="Wing R.A."/>
        </authorList>
    </citation>
    <scope>NUCLEOTIDE SEQUENCE [LARGE SCALE GENOMIC DNA]</scope>
</reference>
<dbReference type="GO" id="GO:0005524">
    <property type="term" value="F:ATP binding"/>
    <property type="evidence" value="ECO:0007669"/>
    <property type="project" value="UniProtKB-UniRule"/>
</dbReference>
<dbReference type="GO" id="GO:0004674">
    <property type="term" value="F:protein serine/threonine kinase activity"/>
    <property type="evidence" value="ECO:0007669"/>
    <property type="project" value="UniProtKB-KW"/>
</dbReference>
<keyword evidence="12" id="KW-0732">Signal</keyword>
<keyword evidence="15" id="KW-1185">Reference proteome</keyword>
<dbReference type="EnsemblPlants" id="OGLUM09G03460.1">
    <property type="protein sequence ID" value="OGLUM09G03460.1"/>
    <property type="gene ID" value="OGLUM09G03460"/>
</dbReference>
<keyword evidence="11" id="KW-0812">Transmembrane</keyword>
<dbReference type="PANTHER" id="PTHR45631:SF114">
    <property type="entry name" value="OS05G0525800 PROTEIN"/>
    <property type="match status" value="1"/>
</dbReference>
<feature type="chain" id="PRO_5002354519" description="Protein kinase domain-containing protein" evidence="12">
    <location>
        <begin position="19"/>
        <end position="1478"/>
    </location>
</feature>
<dbReference type="InterPro" id="IPR008271">
    <property type="entry name" value="Ser/Thr_kinase_AS"/>
</dbReference>
<evidence type="ECO:0000256" key="4">
    <source>
        <dbReference type="ARBA" id="ARBA00022679"/>
    </source>
</evidence>
<dbReference type="Gene3D" id="1.10.510.10">
    <property type="entry name" value="Transferase(Phosphotransferase) domain 1"/>
    <property type="match status" value="2"/>
</dbReference>
<keyword evidence="3" id="KW-0597">Phosphoprotein</keyword>
<dbReference type="PANTHER" id="PTHR45631">
    <property type="entry name" value="OS07G0107800 PROTEIN-RELATED"/>
    <property type="match status" value="1"/>
</dbReference>
<dbReference type="PROSITE" id="PS00108">
    <property type="entry name" value="PROTEIN_KINASE_ST"/>
    <property type="match status" value="2"/>
</dbReference>
<dbReference type="Gramene" id="OGLUM09G03460.1">
    <property type="protein sequence ID" value="OGLUM09G03460.1"/>
    <property type="gene ID" value="OGLUM09G03460"/>
</dbReference>
<evidence type="ECO:0000256" key="12">
    <source>
        <dbReference type="SAM" id="SignalP"/>
    </source>
</evidence>
<evidence type="ECO:0000256" key="11">
    <source>
        <dbReference type="SAM" id="Phobius"/>
    </source>
</evidence>
<dbReference type="Proteomes" id="UP000026961">
    <property type="component" value="Chromosome 9"/>
</dbReference>
<reference evidence="14" key="1">
    <citation type="submission" date="2015-04" db="UniProtKB">
        <authorList>
            <consortium name="EnsemblPlants"/>
        </authorList>
    </citation>
    <scope>IDENTIFICATION</scope>
</reference>
<feature type="transmembrane region" description="Helical" evidence="11">
    <location>
        <begin position="647"/>
        <end position="667"/>
    </location>
</feature>
<dbReference type="Pfam" id="PF07714">
    <property type="entry name" value="PK_Tyr_Ser-Thr"/>
    <property type="match status" value="2"/>
</dbReference>
<dbReference type="SUPFAM" id="SSF56112">
    <property type="entry name" value="Protein kinase-like (PK-like)"/>
    <property type="match status" value="2"/>
</dbReference>
<dbReference type="InterPro" id="IPR001245">
    <property type="entry name" value="Ser-Thr/Tyr_kinase_cat_dom"/>
</dbReference>
<dbReference type="FunFam" id="3.30.200.20:FF:000394">
    <property type="entry name" value="Leucine-rich repeat receptor-like protein kinase"/>
    <property type="match status" value="2"/>
</dbReference>
<dbReference type="InterPro" id="IPR017441">
    <property type="entry name" value="Protein_kinase_ATP_BS"/>
</dbReference>
<keyword evidence="8" id="KW-0675">Receptor</keyword>
<evidence type="ECO:0000256" key="5">
    <source>
        <dbReference type="ARBA" id="ARBA00022741"/>
    </source>
</evidence>
<evidence type="ECO:0000256" key="7">
    <source>
        <dbReference type="ARBA" id="ARBA00022840"/>
    </source>
</evidence>
<feature type="binding site" evidence="9">
    <location>
        <position position="1187"/>
    </location>
    <ligand>
        <name>ATP</name>
        <dbReference type="ChEBI" id="CHEBI:30616"/>
    </ligand>
</feature>
<feature type="domain" description="Protein kinase" evidence="13">
    <location>
        <begin position="1159"/>
        <end position="1433"/>
    </location>
</feature>
<dbReference type="InterPro" id="IPR024788">
    <property type="entry name" value="Malectin-like_Carb-bd_dom"/>
</dbReference>
<evidence type="ECO:0000256" key="6">
    <source>
        <dbReference type="ARBA" id="ARBA00022777"/>
    </source>
</evidence>
<keyword evidence="5 9" id="KW-0547">Nucleotide-binding</keyword>
<keyword evidence="11" id="KW-1133">Transmembrane helix</keyword>
<feature type="region of interest" description="Disordered" evidence="10">
    <location>
        <begin position="1119"/>
        <end position="1138"/>
    </location>
</feature>
<sequence>MAARSCLHLLITLAVAAAAATGVLQAGRAQPDSNGFISIDCGLSGTASYVDNATKLSYSPDAAFTDAGTNNNISPEYLLPSGSRVFDNVRSFPGAAAPRSCYTLRSLVPGLKYLVRASFKYGNYDGLRRLPVFDLYVGVNFWTTVNITDAAVAQGLEAIIVVPGDSLQVCLVNTGGGTPFISGLDFRPLKNSLYPQANETQGLDLVARMNFVCGSSRDLSGNQLSGSIPSELLKRAQDKSLQLRYENNPGLCINGTCPSPEGDPKLAIYISVPVVAVTVILVFVLFCLLIRKKKGSANNTVNPHNELITHSYGSDSYGHGSMQLENRRFTYKDLQKITNNFEQVLGKGGFGYVYYGILEEGSQVAVKLRSQSSNQGVKEFLGEAQILTRIHHKNLVSMIGYCMDGDYMALVYEYMSEGTLEEHIAGRDHNKRNLTWIERLRIALESAQGLEYLHKGCSPPLIHRDVKATNILLNLKLEAKIADFGLSKAFNHDSDTHVSASILAGTPGYIDPEYHATMMPTAKSDVYGFGVVLLELVTGKNPILRTPEPISLIHWVQQRLQCGNIEGVVDTRMHGVYDINSVWKVAEIALKCTAQASTQRPTMTDVVVQLQECLDLQYGHASSVPELSIDHVSKTRTILEMDHLERMAARSCLHLLIILAAGVLQAARAQPDSNGFISIDCGLSGTAGYVDNATKLSYSPDAAFTDAGTNNNISVEYFSPANSRIFDNVRSFPSGAAPRSCYTLSSLVAGLKYLVRANFMYGNYDGLRRPPVFDLYAGVNFWRTVNITDAAASITAEAIIVVPEDSMQVCLLNTGAGTPFISGLDLRPLKNSLYPQANATQGLVMVDRVNYGPTDTFIRYPDDPRDRGWRPLIDTTRYMEVSTTKTVQNVAKDLFEAPSAVMQTAITPRNASDSIEVYWTADPSAASAGDPPPGYIAIMHFSELQLVQGNAVRAFNISLNDEWLDRMMPDYLYADADYNTVPFRGSNRYNLTFRATANSTLPPIINALEIFSVIPTTNVPTYAKDVSGITAIKKQYEVKQNWMGDPCVPKTLAWDWLTCSYAISSSPTITGVYENNPDLCINDTCPSPNGKPKLAIYISVPVVAVTVILVRKTKGSANNIVNPHSEPTSHSHGSDSYGHGSIQLENRRFTYKDLQMITNNFEQVLGKGGFGYVYYGILEEGTQVAVKLRSQSSNQGVKEFLREAQILTRIHHKNLVSMIGYCKDGEYMALVYEYMSEGTLEEHIAGRDRNKRNLTWTERLRIALESAQGLEYLHKGCSPPLIHRDVKATNILLNMKLEAKIADFGLSKAFNHDSDTHVSTSILVGTPGYIDPEYHATMMPTTKSDVYGFGMVLLELVRKSPILRTPEPISLIHWAQQRLQCGNIDAVVDACMHGVYDVNSVWKVTEIALKCTAQASAHRPMMTDVVAKLQECLDLEHGHAGSVAELSIDHVSKTNTIFEMGHLEKIPLPTMSSSPSTR</sequence>
<keyword evidence="4" id="KW-0808">Transferase</keyword>
<organism evidence="14">
    <name type="scientific">Oryza glumipatula</name>
    <dbReference type="NCBI Taxonomy" id="40148"/>
    <lineage>
        <taxon>Eukaryota</taxon>
        <taxon>Viridiplantae</taxon>
        <taxon>Streptophyta</taxon>
        <taxon>Embryophyta</taxon>
        <taxon>Tracheophyta</taxon>
        <taxon>Spermatophyta</taxon>
        <taxon>Magnoliopsida</taxon>
        <taxon>Liliopsida</taxon>
        <taxon>Poales</taxon>
        <taxon>Poaceae</taxon>
        <taxon>BOP clade</taxon>
        <taxon>Oryzoideae</taxon>
        <taxon>Oryzeae</taxon>
        <taxon>Oryzinae</taxon>
        <taxon>Oryza</taxon>
    </lineage>
</organism>
<protein>
    <recommendedName>
        <fullName evidence="13">Protein kinase domain-containing protein</fullName>
    </recommendedName>
</protein>
<dbReference type="InterPro" id="IPR000719">
    <property type="entry name" value="Prot_kinase_dom"/>
</dbReference>
<evidence type="ECO:0000313" key="15">
    <source>
        <dbReference type="Proteomes" id="UP000026961"/>
    </source>
</evidence>
<dbReference type="SMART" id="SM00220">
    <property type="entry name" value="S_TKc"/>
    <property type="match status" value="2"/>
</dbReference>
<dbReference type="STRING" id="40148.A0A0E0B0F0"/>
<proteinExistence type="predicted"/>
<feature type="binding site" evidence="9">
    <location>
        <position position="367"/>
    </location>
    <ligand>
        <name>ATP</name>
        <dbReference type="ChEBI" id="CHEBI:30616"/>
    </ligand>
</feature>
<dbReference type="CDD" id="cd14066">
    <property type="entry name" value="STKc_IRAK"/>
    <property type="match status" value="1"/>
</dbReference>
<accession>A0A0E0B0F0</accession>
<keyword evidence="2" id="KW-0723">Serine/threonine-protein kinase</keyword>
<evidence type="ECO:0000256" key="1">
    <source>
        <dbReference type="ARBA" id="ARBA00004167"/>
    </source>
</evidence>
<comment type="subcellular location">
    <subcellularLocation>
        <location evidence="1">Membrane</location>
        <topology evidence="1">Single-pass membrane protein</topology>
    </subcellularLocation>
</comment>
<dbReference type="FunFam" id="1.10.510.10:FF:000146">
    <property type="entry name" value="LRR receptor-like serine/threonine-protein kinase IOS1"/>
    <property type="match status" value="1"/>
</dbReference>
<evidence type="ECO:0000256" key="8">
    <source>
        <dbReference type="ARBA" id="ARBA00023170"/>
    </source>
</evidence>
<dbReference type="eggNOG" id="KOG1187">
    <property type="taxonomic scope" value="Eukaryota"/>
</dbReference>
<evidence type="ECO:0000256" key="2">
    <source>
        <dbReference type="ARBA" id="ARBA00022527"/>
    </source>
</evidence>
<evidence type="ECO:0000256" key="3">
    <source>
        <dbReference type="ARBA" id="ARBA00022553"/>
    </source>
</evidence>
<dbReference type="GO" id="GO:0016020">
    <property type="term" value="C:membrane"/>
    <property type="evidence" value="ECO:0007669"/>
    <property type="project" value="UniProtKB-SubCell"/>
</dbReference>
<dbReference type="Gene3D" id="3.30.200.20">
    <property type="entry name" value="Phosphorylase Kinase, domain 1"/>
    <property type="match status" value="2"/>
</dbReference>
<keyword evidence="11" id="KW-0472">Membrane</keyword>
<dbReference type="PROSITE" id="PS00107">
    <property type="entry name" value="PROTEIN_KINASE_ATP"/>
    <property type="match status" value="2"/>
</dbReference>